<reference evidence="1 2" key="2">
    <citation type="submission" date="2015-01" db="EMBL/GenBank/DDBJ databases">
        <authorList>
            <consortium name="NBRP consortium"/>
            <person name="Sawabe T."/>
            <person name="Meirelles P."/>
            <person name="Feng G."/>
            <person name="Sayaka M."/>
            <person name="Hattori M."/>
            <person name="Ohkuma M."/>
        </authorList>
    </citation>
    <scope>NUCLEOTIDE SEQUENCE [LARGE SCALE GENOMIC DNA]</scope>
    <source>
        <strain evidence="1 2">JCM19232</strain>
    </source>
</reference>
<protein>
    <submittedName>
        <fullName evidence="1">Uncharacterized protein</fullName>
    </submittedName>
</protein>
<proteinExistence type="predicted"/>
<accession>A0A0B8PSA3</accession>
<dbReference type="Proteomes" id="UP000031670">
    <property type="component" value="Unassembled WGS sequence"/>
</dbReference>
<comment type="caution">
    <text evidence="1">The sequence shown here is derived from an EMBL/GenBank/DDBJ whole genome shotgun (WGS) entry which is preliminary data.</text>
</comment>
<dbReference type="EMBL" id="BBSA01000020">
    <property type="protein sequence ID" value="GAM65519.1"/>
    <property type="molecule type" value="Genomic_DNA"/>
</dbReference>
<evidence type="ECO:0000313" key="2">
    <source>
        <dbReference type="Proteomes" id="UP000031670"/>
    </source>
</evidence>
<gene>
    <name evidence="1" type="ORF">JCM19232_5019</name>
</gene>
<dbReference type="AlphaFoldDB" id="A0A0B8PSA3"/>
<organism evidence="1 2">
    <name type="scientific">Vibrio ishigakensis</name>
    <dbReference type="NCBI Taxonomy" id="1481914"/>
    <lineage>
        <taxon>Bacteria</taxon>
        <taxon>Pseudomonadati</taxon>
        <taxon>Pseudomonadota</taxon>
        <taxon>Gammaproteobacteria</taxon>
        <taxon>Vibrionales</taxon>
        <taxon>Vibrionaceae</taxon>
        <taxon>Vibrio</taxon>
    </lineage>
</organism>
<evidence type="ECO:0000313" key="1">
    <source>
        <dbReference type="EMBL" id="GAM65519.1"/>
    </source>
</evidence>
<name>A0A0B8PSA3_9VIBR</name>
<reference evidence="1 2" key="1">
    <citation type="submission" date="2015-01" db="EMBL/GenBank/DDBJ databases">
        <title>Vibrio sp. C5 JCM 19232 whole genome shotgun sequence.</title>
        <authorList>
            <person name="Sawabe T."/>
            <person name="Meirelles P."/>
            <person name="Feng G."/>
            <person name="Sayaka M."/>
            <person name="Hattori M."/>
            <person name="Ohkuma M."/>
        </authorList>
    </citation>
    <scope>NUCLEOTIDE SEQUENCE [LARGE SCALE GENOMIC DNA]</scope>
    <source>
        <strain evidence="1 2">JCM19232</strain>
    </source>
</reference>
<sequence length="256" mass="29485">MLKDQSSITAIVNKYSRVILLSAEDAQDRLWHLCVRQSKAASKVLEAESDTAPMSGRWPMTKQHYLMGTMYLLSRYLCWVEILKEEVSLLEFNDDAKTTLFNYHLKRVERTLSETNLQKLKHKPSKIAEVPQSKRNTISTDKPVFQLMQAEIGYGLRESVEDGSRCISFPQFKSNYDALKADSDAFEQLEKLVFGSMSDAKSNFCLTRLKLFANALMDLVLFLQEHNEIKQSETLEKIPIKDFDLDGYLKDWPITP</sequence>